<accession>A0A1I1HUZ6</accession>
<dbReference type="AlphaFoldDB" id="A0A1I1HUZ6"/>
<keyword evidence="2" id="KW-1185">Reference proteome</keyword>
<proteinExistence type="predicted"/>
<sequence>MSAAAVEPLTHVLARFQQVLGAGREADEGALSVAVRFLRGEEPTWLRRRPDAVRLDVLVVCELLARRRG</sequence>
<reference evidence="2" key="1">
    <citation type="submission" date="2016-10" db="EMBL/GenBank/DDBJ databases">
        <authorList>
            <person name="Varghese N."/>
            <person name="Submissions S."/>
        </authorList>
    </citation>
    <scope>NUCLEOTIDE SEQUENCE [LARGE SCALE GENOMIC DNA]</scope>
    <source>
        <strain evidence="2">DSM 45962</strain>
    </source>
</reference>
<dbReference type="EMBL" id="FOMD01000001">
    <property type="protein sequence ID" value="SFC27754.1"/>
    <property type="molecule type" value="Genomic_DNA"/>
</dbReference>
<dbReference type="Proteomes" id="UP000199022">
    <property type="component" value="Unassembled WGS sequence"/>
</dbReference>
<dbReference type="STRING" id="1225127.SAMN05661030_0552"/>
<evidence type="ECO:0000313" key="2">
    <source>
        <dbReference type="Proteomes" id="UP000199022"/>
    </source>
</evidence>
<organism evidence="1 2">
    <name type="scientific">Klenkia taihuensis</name>
    <dbReference type="NCBI Taxonomy" id="1225127"/>
    <lineage>
        <taxon>Bacteria</taxon>
        <taxon>Bacillati</taxon>
        <taxon>Actinomycetota</taxon>
        <taxon>Actinomycetes</taxon>
        <taxon>Geodermatophilales</taxon>
        <taxon>Geodermatophilaceae</taxon>
        <taxon>Klenkia</taxon>
    </lineage>
</organism>
<evidence type="ECO:0000313" key="1">
    <source>
        <dbReference type="EMBL" id="SFC27754.1"/>
    </source>
</evidence>
<name>A0A1I1HUZ6_9ACTN</name>
<gene>
    <name evidence="1" type="ORF">SAMN05661030_0552</name>
</gene>
<protein>
    <submittedName>
        <fullName evidence="1">Uncharacterized protein</fullName>
    </submittedName>
</protein>